<organism evidence="2 3">
    <name type="scientific">Rhodotorula graminis (strain WP1)</name>
    <dbReference type="NCBI Taxonomy" id="578459"/>
    <lineage>
        <taxon>Eukaryota</taxon>
        <taxon>Fungi</taxon>
        <taxon>Dikarya</taxon>
        <taxon>Basidiomycota</taxon>
        <taxon>Pucciniomycotina</taxon>
        <taxon>Microbotryomycetes</taxon>
        <taxon>Sporidiobolales</taxon>
        <taxon>Sporidiobolaceae</taxon>
        <taxon>Rhodotorula</taxon>
    </lineage>
</organism>
<evidence type="ECO:0000313" key="2">
    <source>
        <dbReference type="EMBL" id="KPV75326.1"/>
    </source>
</evidence>
<dbReference type="Proteomes" id="UP000053890">
    <property type="component" value="Unassembled WGS sequence"/>
</dbReference>
<name>A0A194S7D4_RHOGW</name>
<dbReference type="AlphaFoldDB" id="A0A194S7D4"/>
<evidence type="ECO:0000256" key="1">
    <source>
        <dbReference type="SAM" id="MobiDB-lite"/>
    </source>
</evidence>
<keyword evidence="3" id="KW-1185">Reference proteome</keyword>
<feature type="region of interest" description="Disordered" evidence="1">
    <location>
        <begin position="67"/>
        <end position="98"/>
    </location>
</feature>
<dbReference type="GeneID" id="28974748"/>
<dbReference type="EMBL" id="KQ474078">
    <property type="protein sequence ID" value="KPV75326.1"/>
    <property type="molecule type" value="Genomic_DNA"/>
</dbReference>
<gene>
    <name evidence="2" type="ORF">RHOBADRAFT_43832</name>
</gene>
<accession>A0A194S7D4</accession>
<protein>
    <submittedName>
        <fullName evidence="2">Uncharacterized protein</fullName>
    </submittedName>
</protein>
<dbReference type="OrthoDB" id="443634at2759"/>
<proteinExistence type="predicted"/>
<evidence type="ECO:0000313" key="3">
    <source>
        <dbReference type="Proteomes" id="UP000053890"/>
    </source>
</evidence>
<feature type="compositionally biased region" description="Polar residues" evidence="1">
    <location>
        <begin position="76"/>
        <end position="98"/>
    </location>
</feature>
<dbReference type="RefSeq" id="XP_018271375.1">
    <property type="nucleotide sequence ID" value="XM_018414300.1"/>
</dbReference>
<sequence length="98" mass="11334">MNKDNLLQLEQARRNNNPLRLVVCDYFYSNKKVLFDNIVGFPSFDEYMVVAEVSENSRAIELTCRSMARRSRSPDSDPTCTSRTRTDYATSSTAQRRN</sequence>
<dbReference type="STRING" id="578459.A0A194S7D4"/>
<reference evidence="2 3" key="1">
    <citation type="journal article" date="2015" name="Front. Microbiol.">
        <title>Genome sequence of the plant growth promoting endophytic yeast Rhodotorula graminis WP1.</title>
        <authorList>
            <person name="Firrincieli A."/>
            <person name="Otillar R."/>
            <person name="Salamov A."/>
            <person name="Schmutz J."/>
            <person name="Khan Z."/>
            <person name="Redman R.S."/>
            <person name="Fleck N.D."/>
            <person name="Lindquist E."/>
            <person name="Grigoriev I.V."/>
            <person name="Doty S.L."/>
        </authorList>
    </citation>
    <scope>NUCLEOTIDE SEQUENCE [LARGE SCALE GENOMIC DNA]</scope>
    <source>
        <strain evidence="2 3">WP1</strain>
    </source>
</reference>